<reference evidence="1" key="1">
    <citation type="submission" date="2014-11" db="EMBL/GenBank/DDBJ databases">
        <authorList>
            <person name="Amaro Gonzalez C."/>
        </authorList>
    </citation>
    <scope>NUCLEOTIDE SEQUENCE</scope>
</reference>
<name>A0A0E9TAN2_ANGAN</name>
<proteinExistence type="predicted"/>
<sequence>MKSMSEFQVVDTETCARLPFRQFSEAQSRLSKKCAFY</sequence>
<evidence type="ECO:0000313" key="1">
    <source>
        <dbReference type="EMBL" id="JAH50691.1"/>
    </source>
</evidence>
<dbReference type="AlphaFoldDB" id="A0A0E9TAN2"/>
<organism evidence="1">
    <name type="scientific">Anguilla anguilla</name>
    <name type="common">European freshwater eel</name>
    <name type="synonym">Muraena anguilla</name>
    <dbReference type="NCBI Taxonomy" id="7936"/>
    <lineage>
        <taxon>Eukaryota</taxon>
        <taxon>Metazoa</taxon>
        <taxon>Chordata</taxon>
        <taxon>Craniata</taxon>
        <taxon>Vertebrata</taxon>
        <taxon>Euteleostomi</taxon>
        <taxon>Actinopterygii</taxon>
        <taxon>Neopterygii</taxon>
        <taxon>Teleostei</taxon>
        <taxon>Anguilliformes</taxon>
        <taxon>Anguillidae</taxon>
        <taxon>Anguilla</taxon>
    </lineage>
</organism>
<protein>
    <submittedName>
        <fullName evidence="1">Uncharacterized protein</fullName>
    </submittedName>
</protein>
<dbReference type="EMBL" id="GBXM01057886">
    <property type="protein sequence ID" value="JAH50691.1"/>
    <property type="molecule type" value="Transcribed_RNA"/>
</dbReference>
<accession>A0A0E9TAN2</accession>
<reference evidence="1" key="2">
    <citation type="journal article" date="2015" name="Fish Shellfish Immunol.">
        <title>Early steps in the European eel (Anguilla anguilla)-Vibrio vulnificus interaction in the gills: Role of the RtxA13 toxin.</title>
        <authorList>
            <person name="Callol A."/>
            <person name="Pajuelo D."/>
            <person name="Ebbesson L."/>
            <person name="Teles M."/>
            <person name="MacKenzie S."/>
            <person name="Amaro C."/>
        </authorList>
    </citation>
    <scope>NUCLEOTIDE SEQUENCE</scope>
</reference>